<organism evidence="1 2">
    <name type="scientific">Bacteroides fragilis</name>
    <dbReference type="NCBI Taxonomy" id="817"/>
    <lineage>
        <taxon>Bacteria</taxon>
        <taxon>Pseudomonadati</taxon>
        <taxon>Bacteroidota</taxon>
        <taxon>Bacteroidia</taxon>
        <taxon>Bacteroidales</taxon>
        <taxon>Bacteroidaceae</taxon>
        <taxon>Bacteroides</taxon>
    </lineage>
</organism>
<evidence type="ECO:0000313" key="2">
    <source>
        <dbReference type="Proteomes" id="UP000266644"/>
    </source>
</evidence>
<evidence type="ECO:0000313" key="1">
    <source>
        <dbReference type="EMBL" id="RHH14473.1"/>
    </source>
</evidence>
<gene>
    <name evidence="1" type="ORF">DW228_06640</name>
</gene>
<dbReference type="AlphaFoldDB" id="A0A396C5V5"/>
<proteinExistence type="predicted"/>
<name>A0A396C5V5_BACFG</name>
<dbReference type="Proteomes" id="UP000266644">
    <property type="component" value="Unassembled WGS sequence"/>
</dbReference>
<protein>
    <submittedName>
        <fullName evidence="1">Uncharacterized protein</fullName>
    </submittedName>
</protein>
<sequence>MIKKENIYVGACIIMNDPEHPEVGPVKGTVQKITELSNGNEYGYITNVLPDEEFRKLPDIKDNALYGLITCFGFDIDLLPKEEKTDKFPRQLQQFKIYIQREGSNGCTELKKCKTFYEDILELLDAYGYQINELEFPGSCPEGRKGKNRIYCHPSQLAGECAPEAFEELKKMLYHGTTYKIVRVEKERKLVFDYSDEEEFEQYHLKYDATIRQRMLKAFHTDSSEEFKVTYKVMDELADKIKIVTIHNYMISGGDFANYRYLQSVYDTLLNEGKIVIGPKQANDEHITRSRAID</sequence>
<reference evidence="1 2" key="1">
    <citation type="submission" date="2018-08" db="EMBL/GenBank/DDBJ databases">
        <title>A genome reference for cultivated species of the human gut microbiota.</title>
        <authorList>
            <person name="Zou Y."/>
            <person name="Xue W."/>
            <person name="Luo G."/>
        </authorList>
    </citation>
    <scope>NUCLEOTIDE SEQUENCE [LARGE SCALE GENOMIC DNA]</scope>
    <source>
        <strain evidence="1 2">AM18-6</strain>
    </source>
</reference>
<dbReference type="EMBL" id="QRJE01000008">
    <property type="protein sequence ID" value="RHH14473.1"/>
    <property type="molecule type" value="Genomic_DNA"/>
</dbReference>
<comment type="caution">
    <text evidence="1">The sequence shown here is derived from an EMBL/GenBank/DDBJ whole genome shotgun (WGS) entry which is preliminary data.</text>
</comment>
<dbReference type="RefSeq" id="WP_122330121.1">
    <property type="nucleotide sequence ID" value="NZ_JAQDYY010000001.1"/>
</dbReference>
<accession>A0A396C5V5</accession>